<organism evidence="1">
    <name type="scientific">Lepeophtheirus salmonis</name>
    <name type="common">Salmon louse</name>
    <name type="synonym">Caligus salmonis</name>
    <dbReference type="NCBI Taxonomy" id="72036"/>
    <lineage>
        <taxon>Eukaryota</taxon>
        <taxon>Metazoa</taxon>
        <taxon>Ecdysozoa</taxon>
        <taxon>Arthropoda</taxon>
        <taxon>Crustacea</taxon>
        <taxon>Multicrustacea</taxon>
        <taxon>Hexanauplia</taxon>
        <taxon>Copepoda</taxon>
        <taxon>Siphonostomatoida</taxon>
        <taxon>Caligidae</taxon>
        <taxon>Lepeophtheirus</taxon>
    </lineage>
</organism>
<reference evidence="1" key="1">
    <citation type="submission" date="2014-05" db="EMBL/GenBank/DDBJ databases">
        <authorList>
            <person name="Chronopoulou M."/>
        </authorList>
    </citation>
    <scope>NUCLEOTIDE SEQUENCE</scope>
    <source>
        <tissue evidence="1">Whole organism</tissue>
    </source>
</reference>
<dbReference type="EMBL" id="HACA01021763">
    <property type="protein sequence ID" value="CDW39124.1"/>
    <property type="molecule type" value="Transcribed_RNA"/>
</dbReference>
<feature type="non-terminal residue" evidence="1">
    <location>
        <position position="1"/>
    </location>
</feature>
<protein>
    <submittedName>
        <fullName evidence="1">Uncharacterized protein</fullName>
    </submittedName>
</protein>
<evidence type="ECO:0000313" key="1">
    <source>
        <dbReference type="EMBL" id="CDW39124.1"/>
    </source>
</evidence>
<name>A0A0K2ULI3_LEPSM</name>
<dbReference type="AlphaFoldDB" id="A0A0K2ULI3"/>
<proteinExistence type="predicted"/>
<sequence>LILVGKDSNKSTKHRLKIQSLLTFLPQVLTFFATFTRHNIATKYVAESVNNFYFKISYFVFLNH</sequence>
<accession>A0A0K2ULI3</accession>